<comment type="caution">
    <text evidence="7">The sequence shown here is derived from an EMBL/GenBank/DDBJ whole genome shotgun (WGS) entry which is preliminary data.</text>
</comment>
<dbReference type="STRING" id="35608.A0A2U1QDR6"/>
<protein>
    <submittedName>
        <fullName evidence="7">Transcription factor, MADS-box</fullName>
    </submittedName>
</protein>
<proteinExistence type="predicted"/>
<keyword evidence="2" id="KW-0805">Transcription regulation</keyword>
<keyword evidence="8" id="KW-1185">Reference proteome</keyword>
<evidence type="ECO:0000256" key="3">
    <source>
        <dbReference type="ARBA" id="ARBA00023125"/>
    </source>
</evidence>
<dbReference type="CDD" id="cd00120">
    <property type="entry name" value="MADS"/>
    <property type="match status" value="1"/>
</dbReference>
<dbReference type="GO" id="GO:0003677">
    <property type="term" value="F:DNA binding"/>
    <property type="evidence" value="ECO:0007669"/>
    <property type="project" value="UniProtKB-KW"/>
</dbReference>
<dbReference type="SUPFAM" id="SSF55455">
    <property type="entry name" value="SRF-like"/>
    <property type="match status" value="1"/>
</dbReference>
<dbReference type="OrthoDB" id="601557at2759"/>
<keyword evidence="3" id="KW-0238">DNA-binding</keyword>
<evidence type="ECO:0000256" key="1">
    <source>
        <dbReference type="ARBA" id="ARBA00004123"/>
    </source>
</evidence>
<dbReference type="Pfam" id="PF00319">
    <property type="entry name" value="SRF-TF"/>
    <property type="match status" value="1"/>
</dbReference>
<dbReference type="Proteomes" id="UP000245207">
    <property type="component" value="Unassembled WGS sequence"/>
</dbReference>
<comment type="subcellular location">
    <subcellularLocation>
        <location evidence="1">Nucleus</location>
    </subcellularLocation>
</comment>
<dbReference type="InterPro" id="IPR036879">
    <property type="entry name" value="TF_MADSbox_sf"/>
</dbReference>
<dbReference type="Gene3D" id="3.40.1810.10">
    <property type="entry name" value="Transcription factor, MADS-box"/>
    <property type="match status" value="1"/>
</dbReference>
<reference evidence="7 8" key="1">
    <citation type="journal article" date="2018" name="Mol. Plant">
        <title>The genome of Artemisia annua provides insight into the evolution of Asteraceae family and artemisinin biosynthesis.</title>
        <authorList>
            <person name="Shen Q."/>
            <person name="Zhang L."/>
            <person name="Liao Z."/>
            <person name="Wang S."/>
            <person name="Yan T."/>
            <person name="Shi P."/>
            <person name="Liu M."/>
            <person name="Fu X."/>
            <person name="Pan Q."/>
            <person name="Wang Y."/>
            <person name="Lv Z."/>
            <person name="Lu X."/>
            <person name="Zhang F."/>
            <person name="Jiang W."/>
            <person name="Ma Y."/>
            <person name="Chen M."/>
            <person name="Hao X."/>
            <person name="Li L."/>
            <person name="Tang Y."/>
            <person name="Lv G."/>
            <person name="Zhou Y."/>
            <person name="Sun X."/>
            <person name="Brodelius P.E."/>
            <person name="Rose J.K.C."/>
            <person name="Tang K."/>
        </authorList>
    </citation>
    <scope>NUCLEOTIDE SEQUENCE [LARGE SCALE GENOMIC DNA]</scope>
    <source>
        <strain evidence="8">cv. Huhao1</strain>
        <tissue evidence="7">Leaf</tissue>
    </source>
</reference>
<dbReference type="GO" id="GO:0005634">
    <property type="term" value="C:nucleus"/>
    <property type="evidence" value="ECO:0007669"/>
    <property type="project" value="UniProtKB-SubCell"/>
</dbReference>
<dbReference type="PROSITE" id="PS50066">
    <property type="entry name" value="MADS_BOX_2"/>
    <property type="match status" value="1"/>
</dbReference>
<dbReference type="GO" id="GO:0046983">
    <property type="term" value="F:protein dimerization activity"/>
    <property type="evidence" value="ECO:0007669"/>
    <property type="project" value="InterPro"/>
</dbReference>
<dbReference type="EMBL" id="PKPP01000194">
    <property type="protein sequence ID" value="PWA96159.1"/>
    <property type="molecule type" value="Genomic_DNA"/>
</dbReference>
<organism evidence="7 8">
    <name type="scientific">Artemisia annua</name>
    <name type="common">Sweet wormwood</name>
    <dbReference type="NCBI Taxonomy" id="35608"/>
    <lineage>
        <taxon>Eukaryota</taxon>
        <taxon>Viridiplantae</taxon>
        <taxon>Streptophyta</taxon>
        <taxon>Embryophyta</taxon>
        <taxon>Tracheophyta</taxon>
        <taxon>Spermatophyta</taxon>
        <taxon>Magnoliopsida</taxon>
        <taxon>eudicotyledons</taxon>
        <taxon>Gunneridae</taxon>
        <taxon>Pentapetalae</taxon>
        <taxon>asterids</taxon>
        <taxon>campanulids</taxon>
        <taxon>Asterales</taxon>
        <taxon>Asteraceae</taxon>
        <taxon>Asteroideae</taxon>
        <taxon>Anthemideae</taxon>
        <taxon>Artemisiinae</taxon>
        <taxon>Artemisia</taxon>
    </lineage>
</organism>
<gene>
    <name evidence="7" type="ORF">CTI12_AA042200</name>
</gene>
<feature type="domain" description="MADS-box" evidence="6">
    <location>
        <begin position="1"/>
        <end position="50"/>
    </location>
</feature>
<evidence type="ECO:0000313" key="7">
    <source>
        <dbReference type="EMBL" id="PWA96159.1"/>
    </source>
</evidence>
<accession>A0A2U1QDR6</accession>
<keyword evidence="5" id="KW-0539">Nucleus</keyword>
<dbReference type="AlphaFoldDB" id="A0A2U1QDR6"/>
<keyword evidence="4" id="KW-0804">Transcription</keyword>
<evidence type="ECO:0000256" key="2">
    <source>
        <dbReference type="ARBA" id="ARBA00023015"/>
    </source>
</evidence>
<evidence type="ECO:0000259" key="6">
    <source>
        <dbReference type="PROSITE" id="PS50066"/>
    </source>
</evidence>
<sequence>MGRVKTAMEPINDSKKRKITFLRRKEGLIKNARELSTLCDINVSMIICSDHQESPEIFPQDPAKLNEMINAYKRKRVSDPGKIKSYGLCDYWNDRKNKTEDELAKVKKRNLEAKFPTSVECLDSSSEEQLRDFAYGLGIQIDEVGSKMPLLNPNPMITMMTHFDHNYNDNTSIVSDNHVESSGSSNSTNVDNGYYDPIVPMDQIFFGTDQRLMEALNRSSMKSEDVNDCYDGPKLDIKPEMMQQLEQPQNMDMQRLMLSCFY</sequence>
<name>A0A2U1QDR6_ARTAN</name>
<dbReference type="PANTHER" id="PTHR48019">
    <property type="entry name" value="SERUM RESPONSE FACTOR HOMOLOG"/>
    <property type="match status" value="1"/>
</dbReference>
<dbReference type="SMART" id="SM00432">
    <property type="entry name" value="MADS"/>
    <property type="match status" value="1"/>
</dbReference>
<evidence type="ECO:0000256" key="4">
    <source>
        <dbReference type="ARBA" id="ARBA00023163"/>
    </source>
</evidence>
<dbReference type="InterPro" id="IPR002100">
    <property type="entry name" value="TF_MADSbox"/>
</dbReference>
<evidence type="ECO:0000256" key="5">
    <source>
        <dbReference type="ARBA" id="ARBA00023242"/>
    </source>
</evidence>
<evidence type="ECO:0000313" key="8">
    <source>
        <dbReference type="Proteomes" id="UP000245207"/>
    </source>
</evidence>
<dbReference type="InterPro" id="IPR050142">
    <property type="entry name" value="MADS-box/MEF2_TF"/>
</dbReference>
<dbReference type="PRINTS" id="PR00404">
    <property type="entry name" value="MADSDOMAIN"/>
</dbReference>